<evidence type="ECO:0000313" key="9">
    <source>
        <dbReference type="Proteomes" id="UP000179807"/>
    </source>
</evidence>
<sequence>MIARSSSVIIDLGIPVPDLSNCDDLCDSCSEDSFESCLTKNHSQSRFPLNCSFCNNEKIDNNGNYSNINHGFTNEDPYGSITPNDFAVLLTNPESHGYDRLLVLDARYTYEYRGGRIIGARNIISMANMVGIFQRYKNENVCIIFHCEYSHNRGPSLMRMFREYDRKVNLQNYPKLFYPNIFLLEGGYKQFYNLHPELCIGGYVPMRKPEFIQNGLLRKCHSEYFKDSFDNDRRLNKPRSRSMSPALLPSILLSEITANDENSQNSLLIKDFSGFSFSASQPL</sequence>
<dbReference type="GO" id="GO:0005634">
    <property type="term" value="C:nucleus"/>
    <property type="evidence" value="ECO:0007669"/>
    <property type="project" value="TreeGrafter"/>
</dbReference>
<dbReference type="SMART" id="SM00450">
    <property type="entry name" value="RHOD"/>
    <property type="match status" value="1"/>
</dbReference>
<evidence type="ECO:0000256" key="2">
    <source>
        <dbReference type="ARBA" id="ARBA00013064"/>
    </source>
</evidence>
<dbReference type="EMBL" id="MLAK01000589">
    <property type="protein sequence ID" value="OHT11388.1"/>
    <property type="molecule type" value="Genomic_DNA"/>
</dbReference>
<evidence type="ECO:0000256" key="5">
    <source>
        <dbReference type="ARBA" id="ARBA00022912"/>
    </source>
</evidence>
<evidence type="ECO:0000256" key="3">
    <source>
        <dbReference type="ARBA" id="ARBA00022618"/>
    </source>
</evidence>
<dbReference type="GO" id="GO:0110032">
    <property type="term" value="P:positive regulation of G2/MI transition of meiotic cell cycle"/>
    <property type="evidence" value="ECO:0007669"/>
    <property type="project" value="TreeGrafter"/>
</dbReference>
<gene>
    <name evidence="8" type="ORF">TRFO_19197</name>
</gene>
<dbReference type="Proteomes" id="UP000179807">
    <property type="component" value="Unassembled WGS sequence"/>
</dbReference>
<keyword evidence="6" id="KW-0131">Cell cycle</keyword>
<evidence type="ECO:0000259" key="7">
    <source>
        <dbReference type="PROSITE" id="PS50206"/>
    </source>
</evidence>
<evidence type="ECO:0000256" key="6">
    <source>
        <dbReference type="ARBA" id="ARBA00023306"/>
    </source>
</evidence>
<keyword evidence="9" id="KW-1185">Reference proteome</keyword>
<dbReference type="InterPro" id="IPR036873">
    <property type="entry name" value="Rhodanese-like_dom_sf"/>
</dbReference>
<dbReference type="GO" id="GO:0005737">
    <property type="term" value="C:cytoplasm"/>
    <property type="evidence" value="ECO:0007669"/>
    <property type="project" value="TreeGrafter"/>
</dbReference>
<proteinExistence type="inferred from homology"/>
<organism evidence="8 9">
    <name type="scientific">Tritrichomonas foetus</name>
    <dbReference type="NCBI Taxonomy" id="1144522"/>
    <lineage>
        <taxon>Eukaryota</taxon>
        <taxon>Metamonada</taxon>
        <taxon>Parabasalia</taxon>
        <taxon>Tritrichomonadida</taxon>
        <taxon>Tritrichomonadidae</taxon>
        <taxon>Tritrichomonas</taxon>
    </lineage>
</organism>
<dbReference type="PRINTS" id="PR00716">
    <property type="entry name" value="MPIPHPHTASE"/>
</dbReference>
<dbReference type="VEuPathDB" id="TrichDB:TRFO_19197"/>
<dbReference type="GO" id="GO:0000086">
    <property type="term" value="P:G2/M transition of mitotic cell cycle"/>
    <property type="evidence" value="ECO:0007669"/>
    <property type="project" value="TreeGrafter"/>
</dbReference>
<comment type="similarity">
    <text evidence="1">Belongs to the MPI phosphatase family.</text>
</comment>
<keyword evidence="4" id="KW-0378">Hydrolase</keyword>
<evidence type="ECO:0000256" key="1">
    <source>
        <dbReference type="ARBA" id="ARBA00011065"/>
    </source>
</evidence>
<keyword evidence="5" id="KW-0904">Protein phosphatase</keyword>
<protein>
    <recommendedName>
        <fullName evidence="2">protein-tyrosine-phosphatase</fullName>
        <ecNumber evidence="2">3.1.3.48</ecNumber>
    </recommendedName>
</protein>
<feature type="domain" description="Rhodanese" evidence="7">
    <location>
        <begin position="97"/>
        <end position="200"/>
    </location>
</feature>
<accession>A0A1J4KNL6</accession>
<dbReference type="InterPro" id="IPR001763">
    <property type="entry name" value="Rhodanese-like_dom"/>
</dbReference>
<evidence type="ECO:0000313" key="8">
    <source>
        <dbReference type="EMBL" id="OHT11388.1"/>
    </source>
</evidence>
<dbReference type="RefSeq" id="XP_068364524.1">
    <property type="nucleotide sequence ID" value="XM_068500648.1"/>
</dbReference>
<dbReference type="GO" id="GO:0051301">
    <property type="term" value="P:cell division"/>
    <property type="evidence" value="ECO:0007669"/>
    <property type="project" value="UniProtKB-KW"/>
</dbReference>
<dbReference type="Gene3D" id="3.40.250.10">
    <property type="entry name" value="Rhodanese-like domain"/>
    <property type="match status" value="1"/>
</dbReference>
<dbReference type="InterPro" id="IPR000751">
    <property type="entry name" value="MPI_Phosphatase"/>
</dbReference>
<dbReference type="GO" id="GO:0004725">
    <property type="term" value="F:protein tyrosine phosphatase activity"/>
    <property type="evidence" value="ECO:0007669"/>
    <property type="project" value="UniProtKB-EC"/>
</dbReference>
<dbReference type="PANTHER" id="PTHR10828">
    <property type="entry name" value="M-PHASE INDUCER PHOSPHATASE DUAL SPECIFICITY PHOSPHATASE CDC25"/>
    <property type="match status" value="1"/>
</dbReference>
<dbReference type="SUPFAM" id="SSF52821">
    <property type="entry name" value="Rhodanese/Cell cycle control phosphatase"/>
    <property type="match status" value="1"/>
</dbReference>
<keyword evidence="3" id="KW-0132">Cell division</keyword>
<dbReference type="PANTHER" id="PTHR10828:SF17">
    <property type="entry name" value="PROTEIN-TYROSINE-PHOSPHATASE"/>
    <property type="match status" value="1"/>
</dbReference>
<dbReference type="GeneID" id="94835352"/>
<comment type="caution">
    <text evidence="8">The sequence shown here is derived from an EMBL/GenBank/DDBJ whole genome shotgun (WGS) entry which is preliminary data.</text>
</comment>
<dbReference type="PROSITE" id="PS50206">
    <property type="entry name" value="RHODANESE_3"/>
    <property type="match status" value="1"/>
</dbReference>
<dbReference type="EC" id="3.1.3.48" evidence="2"/>
<dbReference type="AlphaFoldDB" id="A0A1J4KNL6"/>
<dbReference type="Pfam" id="PF00581">
    <property type="entry name" value="Rhodanese"/>
    <property type="match status" value="1"/>
</dbReference>
<dbReference type="OrthoDB" id="26523at2759"/>
<dbReference type="GO" id="GO:0010971">
    <property type="term" value="P:positive regulation of G2/M transition of mitotic cell cycle"/>
    <property type="evidence" value="ECO:0007669"/>
    <property type="project" value="TreeGrafter"/>
</dbReference>
<name>A0A1J4KNL6_9EUKA</name>
<evidence type="ECO:0000256" key="4">
    <source>
        <dbReference type="ARBA" id="ARBA00022801"/>
    </source>
</evidence>
<reference evidence="8" key="1">
    <citation type="submission" date="2016-10" db="EMBL/GenBank/DDBJ databases">
        <authorList>
            <person name="Benchimol M."/>
            <person name="Almeida L.G."/>
            <person name="Vasconcelos A.T."/>
            <person name="Perreira-Neves A."/>
            <person name="Rosa I.A."/>
            <person name="Tasca T."/>
            <person name="Bogo M.R."/>
            <person name="de Souza W."/>
        </authorList>
    </citation>
    <scope>NUCLEOTIDE SEQUENCE [LARGE SCALE GENOMIC DNA]</scope>
    <source>
        <strain evidence="8">K</strain>
    </source>
</reference>